<dbReference type="PANTHER" id="PTHR48051:SF46">
    <property type="entry name" value="LEUCINE RICH REPEAT-CONTAINING DOMAIN PROTEIN"/>
    <property type="match status" value="1"/>
</dbReference>
<organism evidence="4">
    <name type="scientific">Sipha flava</name>
    <name type="common">yellow sugarcane aphid</name>
    <dbReference type="NCBI Taxonomy" id="143950"/>
    <lineage>
        <taxon>Eukaryota</taxon>
        <taxon>Metazoa</taxon>
        <taxon>Ecdysozoa</taxon>
        <taxon>Arthropoda</taxon>
        <taxon>Hexapoda</taxon>
        <taxon>Insecta</taxon>
        <taxon>Pterygota</taxon>
        <taxon>Neoptera</taxon>
        <taxon>Paraneoptera</taxon>
        <taxon>Hemiptera</taxon>
        <taxon>Sternorrhyncha</taxon>
        <taxon>Aphidomorpha</taxon>
        <taxon>Aphidoidea</taxon>
        <taxon>Aphididae</taxon>
        <taxon>Sipha</taxon>
    </lineage>
</organism>
<gene>
    <name evidence="4" type="primary">LRRC27</name>
    <name evidence="4" type="ORF">g.3077</name>
</gene>
<proteinExistence type="predicted"/>
<dbReference type="InterPro" id="IPR001611">
    <property type="entry name" value="Leu-rich_rpt"/>
</dbReference>
<name>A0A2S2QYZ1_9HEMI</name>
<dbReference type="SUPFAM" id="SSF52075">
    <property type="entry name" value="Outer arm dynein light chain 1"/>
    <property type="match status" value="1"/>
</dbReference>
<feature type="coiled-coil region" evidence="3">
    <location>
        <begin position="203"/>
        <end position="231"/>
    </location>
</feature>
<dbReference type="AlphaFoldDB" id="A0A2S2QYZ1"/>
<keyword evidence="1" id="KW-0433">Leucine-rich repeat</keyword>
<dbReference type="Pfam" id="PF13855">
    <property type="entry name" value="LRR_8"/>
    <property type="match status" value="1"/>
</dbReference>
<protein>
    <submittedName>
        <fullName evidence="4">Leucine-rich repeat-containing protein 27</fullName>
    </submittedName>
</protein>
<keyword evidence="2" id="KW-0677">Repeat</keyword>
<dbReference type="Gene3D" id="3.80.10.10">
    <property type="entry name" value="Ribonuclease Inhibitor"/>
    <property type="match status" value="1"/>
</dbReference>
<dbReference type="InterPro" id="IPR050216">
    <property type="entry name" value="LRR_domain-containing"/>
</dbReference>
<dbReference type="EMBL" id="GGMS01013732">
    <property type="protein sequence ID" value="MBY82935.1"/>
    <property type="molecule type" value="Transcribed_RNA"/>
</dbReference>
<evidence type="ECO:0000256" key="3">
    <source>
        <dbReference type="SAM" id="Coils"/>
    </source>
</evidence>
<sequence>MEIVNLKNRNIIIVSQTLIIQEIGRFVKYLYLDNNSIRVLPDELFIICTNLLWLDLRCNRLRGLPDGIVGHNNLQVLLLGKNDIKRLPFTLGSLPKLRELQVNGNPIDYPIRDVMRKGSKHLISYLQEKWKSDQNYIEMIQLNDEPNNKVKPVNNKILKKNNTKNKKAVDTSKVKLMERYSWPMIFLTNWSSDSLVTDRDIRIKELERLYLEKQKIILEKQERILQSFKNKEALKIWRDKAKQLQFLESTYKLKNYSGLEVPFGVNKEFSKMMSRQTYRKECAENITNMNSAKPTSTKRFDFDLEMSDVYKMLVSLPCSNVEDTKNDKINASKTSNIDCEIQKLHDIQKRIAQLKMHMI</sequence>
<evidence type="ECO:0000256" key="1">
    <source>
        <dbReference type="ARBA" id="ARBA00022614"/>
    </source>
</evidence>
<accession>A0A2S2QYZ1</accession>
<evidence type="ECO:0000256" key="2">
    <source>
        <dbReference type="ARBA" id="ARBA00022737"/>
    </source>
</evidence>
<dbReference type="PANTHER" id="PTHR48051">
    <property type="match status" value="1"/>
</dbReference>
<keyword evidence="3" id="KW-0175">Coiled coil</keyword>
<evidence type="ECO:0000313" key="4">
    <source>
        <dbReference type="EMBL" id="MBY82935.1"/>
    </source>
</evidence>
<dbReference type="InterPro" id="IPR032675">
    <property type="entry name" value="LRR_dom_sf"/>
</dbReference>
<dbReference type="GO" id="GO:0005737">
    <property type="term" value="C:cytoplasm"/>
    <property type="evidence" value="ECO:0007669"/>
    <property type="project" value="TreeGrafter"/>
</dbReference>
<reference evidence="4" key="1">
    <citation type="submission" date="2018-04" db="EMBL/GenBank/DDBJ databases">
        <title>Transcriptome assembly of Sipha flava.</title>
        <authorList>
            <person name="Scully E.D."/>
            <person name="Geib S.M."/>
            <person name="Palmer N.A."/>
            <person name="Koch K."/>
            <person name="Bradshaw J."/>
            <person name="Heng-Moss T."/>
            <person name="Sarath G."/>
        </authorList>
    </citation>
    <scope>NUCLEOTIDE SEQUENCE</scope>
</reference>